<protein>
    <submittedName>
        <fullName evidence="1">Uncharacterized protein</fullName>
    </submittedName>
</protein>
<organism evidence="1 2">
    <name type="scientific">Agrobacterium rubi TR3 = NBRC 13261</name>
    <dbReference type="NCBI Taxonomy" id="1368415"/>
    <lineage>
        <taxon>Bacteria</taxon>
        <taxon>Pseudomonadati</taxon>
        <taxon>Pseudomonadota</taxon>
        <taxon>Alphaproteobacteria</taxon>
        <taxon>Hyphomicrobiales</taxon>
        <taxon>Rhizobiaceae</taxon>
        <taxon>Rhizobium/Agrobacterium group</taxon>
        <taxon>Agrobacterium</taxon>
    </lineage>
</organism>
<comment type="caution">
    <text evidence="1">The sequence shown here is derived from an EMBL/GenBank/DDBJ whole genome shotgun (WGS) entry which is preliminary data.</text>
</comment>
<dbReference type="EMBL" id="BBJU01000007">
    <property type="protein sequence ID" value="GAK70079.1"/>
    <property type="molecule type" value="Genomic_DNA"/>
</dbReference>
<name>A0A081CTT3_9HYPH</name>
<evidence type="ECO:0000313" key="1">
    <source>
        <dbReference type="EMBL" id="GAK70079.1"/>
    </source>
</evidence>
<proteinExistence type="predicted"/>
<evidence type="ECO:0000313" key="2">
    <source>
        <dbReference type="Proteomes" id="UP000028701"/>
    </source>
</evidence>
<dbReference type="eggNOG" id="COG1082">
    <property type="taxonomic scope" value="Bacteria"/>
</dbReference>
<reference evidence="1 2" key="1">
    <citation type="submission" date="2014-08" db="EMBL/GenBank/DDBJ databases">
        <title>Whole genome shotgun sequence of Rhizobium rubi NBRC 13261.</title>
        <authorList>
            <person name="Katano-Makiyama Y."/>
            <person name="Hosoyama A."/>
            <person name="Hashimoto M."/>
            <person name="Hosoyama Y."/>
            <person name="Noguchi M."/>
            <person name="Tsuchikane K."/>
            <person name="Uohara A."/>
            <person name="Ohji S."/>
            <person name="Ichikawa N."/>
            <person name="Kimura A."/>
            <person name="Yamazoe A."/>
            <person name="Fujita N."/>
        </authorList>
    </citation>
    <scope>NUCLEOTIDE SEQUENCE [LARGE SCALE GENOMIC DNA]</scope>
    <source>
        <strain evidence="1 2">NBRC 13261</strain>
    </source>
</reference>
<dbReference type="AlphaFoldDB" id="A0A081CTT3"/>
<dbReference type="Proteomes" id="UP000028701">
    <property type="component" value="Unassembled WGS sequence"/>
</dbReference>
<sequence length="61" mass="6191">MGNIIGTGFNAGSTDGELASLEQELRVLADMGVDTVELALTSLDLIAGDVLSRNAPNGSSL</sequence>
<accession>A0A081CTT3</accession>
<gene>
    <name evidence="1" type="ORF">RRU01S_07_06080</name>
</gene>